<sequence length="108" mass="11441">GTRSDAFLRAVHRGMRRPLDIRCCPCPQLGRDEGLLLTLLGALQEGDTLSALEVLADWLEQPAVMPALTLATRLAAAAGECDLCIHWSALPPPQAGPCHGSPGHSTVH</sequence>
<dbReference type="Proteomes" id="UP001243009">
    <property type="component" value="Unassembled WGS sequence"/>
</dbReference>
<proteinExistence type="predicted"/>
<gene>
    <name evidence="1" type="ORF">Q7A36_41170</name>
</gene>
<evidence type="ECO:0000313" key="2">
    <source>
        <dbReference type="Proteomes" id="UP001243009"/>
    </source>
</evidence>
<organism evidence="1 2">
    <name type="scientific">Paracraurococcus lichenis</name>
    <dbReference type="NCBI Taxonomy" id="3064888"/>
    <lineage>
        <taxon>Bacteria</taxon>
        <taxon>Pseudomonadati</taxon>
        <taxon>Pseudomonadota</taxon>
        <taxon>Alphaproteobacteria</taxon>
        <taxon>Acetobacterales</taxon>
        <taxon>Roseomonadaceae</taxon>
        <taxon>Paracraurococcus</taxon>
    </lineage>
</organism>
<protein>
    <submittedName>
        <fullName evidence="1">Uncharacterized protein</fullName>
    </submittedName>
</protein>
<dbReference type="EMBL" id="JAUTWS010000543">
    <property type="protein sequence ID" value="MDO9714750.1"/>
    <property type="molecule type" value="Genomic_DNA"/>
</dbReference>
<reference evidence="1 2" key="1">
    <citation type="submission" date="2023-08" db="EMBL/GenBank/DDBJ databases">
        <title>The draft genome sequence of Paracraurococcus sp. LOR1-02.</title>
        <authorList>
            <person name="Kingkaew E."/>
            <person name="Tanasupawat S."/>
        </authorList>
    </citation>
    <scope>NUCLEOTIDE SEQUENCE [LARGE SCALE GENOMIC DNA]</scope>
    <source>
        <strain evidence="1 2">LOR1-02</strain>
    </source>
</reference>
<comment type="caution">
    <text evidence="1">The sequence shown here is derived from an EMBL/GenBank/DDBJ whole genome shotgun (WGS) entry which is preliminary data.</text>
</comment>
<accession>A0ABT9EFW1</accession>
<keyword evidence="2" id="KW-1185">Reference proteome</keyword>
<evidence type="ECO:0000313" key="1">
    <source>
        <dbReference type="EMBL" id="MDO9714750.1"/>
    </source>
</evidence>
<feature type="non-terminal residue" evidence="1">
    <location>
        <position position="1"/>
    </location>
</feature>
<name>A0ABT9EFW1_9PROT</name>